<dbReference type="PROSITE" id="PS50893">
    <property type="entry name" value="ABC_TRANSPORTER_2"/>
    <property type="match status" value="1"/>
</dbReference>
<dbReference type="Pfam" id="PF00005">
    <property type="entry name" value="ABC_tran"/>
    <property type="match status" value="1"/>
</dbReference>
<dbReference type="KEGG" id="caml:H6X83_13895"/>
<keyword evidence="3" id="KW-0547">Nucleotide-binding</keyword>
<accession>A0A7G9WH21</accession>
<dbReference type="InterPro" id="IPR003439">
    <property type="entry name" value="ABC_transporter-like_ATP-bd"/>
</dbReference>
<dbReference type="InterPro" id="IPR027417">
    <property type="entry name" value="P-loop_NTPase"/>
</dbReference>
<dbReference type="InterPro" id="IPR003593">
    <property type="entry name" value="AAA+_ATPase"/>
</dbReference>
<evidence type="ECO:0000256" key="1">
    <source>
        <dbReference type="ARBA" id="ARBA00005417"/>
    </source>
</evidence>
<comment type="similarity">
    <text evidence="1">Belongs to the ABC transporter superfamily.</text>
</comment>
<keyword evidence="4 7" id="KW-0067">ATP-binding</keyword>
<name>A0A7G9WH21_9FIRM</name>
<evidence type="ECO:0000256" key="3">
    <source>
        <dbReference type="ARBA" id="ARBA00022741"/>
    </source>
</evidence>
<gene>
    <name evidence="7" type="ORF">H6X83_13895</name>
</gene>
<dbReference type="RefSeq" id="WP_212507048.1">
    <property type="nucleotide sequence ID" value="NZ_CP060696.1"/>
</dbReference>
<dbReference type="Gene3D" id="3.40.50.300">
    <property type="entry name" value="P-loop containing nucleotide triphosphate hydrolases"/>
    <property type="match status" value="1"/>
</dbReference>
<evidence type="ECO:0000256" key="2">
    <source>
        <dbReference type="ARBA" id="ARBA00022448"/>
    </source>
</evidence>
<organism evidence="7 8">
    <name type="scientific">Caproicibacterium amylolyticum</name>
    <dbReference type="NCBI Taxonomy" id="2766537"/>
    <lineage>
        <taxon>Bacteria</taxon>
        <taxon>Bacillati</taxon>
        <taxon>Bacillota</taxon>
        <taxon>Clostridia</taxon>
        <taxon>Eubacteriales</taxon>
        <taxon>Oscillospiraceae</taxon>
        <taxon>Caproicibacterium</taxon>
    </lineage>
</organism>
<dbReference type="SMART" id="SM00382">
    <property type="entry name" value="AAA"/>
    <property type="match status" value="1"/>
</dbReference>
<dbReference type="GO" id="GO:0016887">
    <property type="term" value="F:ATP hydrolysis activity"/>
    <property type="evidence" value="ECO:0007669"/>
    <property type="project" value="InterPro"/>
</dbReference>
<proteinExistence type="inferred from homology"/>
<evidence type="ECO:0000256" key="4">
    <source>
        <dbReference type="ARBA" id="ARBA00022840"/>
    </source>
</evidence>
<dbReference type="EMBL" id="CP060696">
    <property type="protein sequence ID" value="QNO17983.1"/>
    <property type="molecule type" value="Genomic_DNA"/>
</dbReference>
<dbReference type="Proteomes" id="UP000516046">
    <property type="component" value="Chromosome"/>
</dbReference>
<evidence type="ECO:0000259" key="6">
    <source>
        <dbReference type="PROSITE" id="PS50893"/>
    </source>
</evidence>
<dbReference type="GO" id="GO:0005524">
    <property type="term" value="F:ATP binding"/>
    <property type="evidence" value="ECO:0007669"/>
    <property type="project" value="UniProtKB-KW"/>
</dbReference>
<evidence type="ECO:0000313" key="8">
    <source>
        <dbReference type="Proteomes" id="UP000516046"/>
    </source>
</evidence>
<dbReference type="CDD" id="cd03230">
    <property type="entry name" value="ABC_DR_subfamily_A"/>
    <property type="match status" value="1"/>
</dbReference>
<keyword evidence="8" id="KW-1185">Reference proteome</keyword>
<dbReference type="SUPFAM" id="SSF52540">
    <property type="entry name" value="P-loop containing nucleoside triphosphate hydrolases"/>
    <property type="match status" value="1"/>
</dbReference>
<evidence type="ECO:0000256" key="5">
    <source>
        <dbReference type="SAM" id="MobiDB-lite"/>
    </source>
</evidence>
<feature type="domain" description="ABC transporter" evidence="6">
    <location>
        <begin position="2"/>
        <end position="230"/>
    </location>
</feature>
<dbReference type="PANTHER" id="PTHR43335">
    <property type="entry name" value="ABC TRANSPORTER, ATP-BINDING PROTEIN"/>
    <property type="match status" value="1"/>
</dbReference>
<dbReference type="PANTHER" id="PTHR43335:SF4">
    <property type="entry name" value="ABC TRANSPORTER, ATP-BINDING PROTEIN"/>
    <property type="match status" value="1"/>
</dbReference>
<dbReference type="AlphaFoldDB" id="A0A7G9WH21"/>
<evidence type="ECO:0000313" key="7">
    <source>
        <dbReference type="EMBL" id="QNO17983.1"/>
    </source>
</evidence>
<keyword evidence="2" id="KW-0813">Transport</keyword>
<feature type="region of interest" description="Disordered" evidence="5">
    <location>
        <begin position="339"/>
        <end position="369"/>
    </location>
</feature>
<feature type="compositionally biased region" description="Basic and acidic residues" evidence="5">
    <location>
        <begin position="340"/>
        <end position="355"/>
    </location>
</feature>
<sequence length="369" mass="40659">MIEVSHLTKRYGPNTALQDVSFAVEGSGVVGFLGPNGAGKSTTMNIVTGYLSATSGTVVVEGHDVLEDADEAKSNIGYLPELPPLYMDMTVEEYLGFIFDLKKVKKSKKEHIGQICRRTGIEKVYTRLIGNLSKGYRQRVGLAQALLGDPPVLILDEPTVGLDPKQIIEIRNLIKTLGKSHTVILSSHILQEIEATCGRIIIINNGRVVADGTQAELAKQVEPQRLIVEIEAPKDEAQQALRALPHVEGIEQEAAGAEDGIWRFSLKEHDDARREVFHLCCDRNWTLLSMSARRNTLEDIFLRLTSGTVDDRMADHSKKNKGKKTRSVVANAVGYNVPKTDVELARESEKAEKPAAEAAEPETEKKEEN</sequence>
<reference evidence="7 8" key="1">
    <citation type="submission" date="2020-08" db="EMBL/GenBank/DDBJ databases">
        <authorList>
            <person name="Ren C."/>
            <person name="Gu Y."/>
            <person name="Xu Y."/>
        </authorList>
    </citation>
    <scope>NUCLEOTIDE SEQUENCE [LARGE SCALE GENOMIC DNA]</scope>
    <source>
        <strain evidence="7 8">LBM18003</strain>
    </source>
</reference>
<protein>
    <submittedName>
        <fullName evidence="7">ATP-binding cassette domain-containing protein</fullName>
    </submittedName>
</protein>